<accession>A0A9D4A8Y9</accession>
<evidence type="ECO:0008006" key="4">
    <source>
        <dbReference type="Google" id="ProtNLM"/>
    </source>
</evidence>
<name>A0A9D4A8Y9_9ROSI</name>
<protein>
    <recommendedName>
        <fullName evidence="4">RNase H type-1 domain-containing protein</fullName>
    </recommendedName>
</protein>
<dbReference type="OrthoDB" id="10520563at2759"/>
<feature type="transmembrane region" description="Helical" evidence="1">
    <location>
        <begin position="54"/>
        <end position="72"/>
    </location>
</feature>
<evidence type="ECO:0000313" key="3">
    <source>
        <dbReference type="Proteomes" id="UP000828251"/>
    </source>
</evidence>
<gene>
    <name evidence="2" type="ORF">J1N35_014471</name>
</gene>
<proteinExistence type="predicted"/>
<evidence type="ECO:0000256" key="1">
    <source>
        <dbReference type="SAM" id="Phobius"/>
    </source>
</evidence>
<dbReference type="EMBL" id="JAIQCV010000005">
    <property type="protein sequence ID" value="KAH1097550.1"/>
    <property type="molecule type" value="Genomic_DNA"/>
</dbReference>
<keyword evidence="1" id="KW-0472">Membrane</keyword>
<keyword evidence="1" id="KW-0812">Transmembrane</keyword>
<keyword evidence="3" id="KW-1185">Reference proteome</keyword>
<sequence>MLRTRGTSFSCSGVVVRDSHGQVLEACTRLHQHVFSAFAIEALAFITAVDFARIWVSLGLFFKGICCLSFVNSKIQMRIDRRSGLLSRKVNKDFLIVSLWLKSDTVIGSKIS</sequence>
<evidence type="ECO:0000313" key="2">
    <source>
        <dbReference type="EMBL" id="KAH1097550.1"/>
    </source>
</evidence>
<keyword evidence="1" id="KW-1133">Transmembrane helix</keyword>
<reference evidence="2 3" key="1">
    <citation type="journal article" date="2021" name="Plant Biotechnol. J.">
        <title>Multi-omics assisted identification of the key and species-specific regulatory components of drought-tolerant mechanisms in Gossypium stocksii.</title>
        <authorList>
            <person name="Yu D."/>
            <person name="Ke L."/>
            <person name="Zhang D."/>
            <person name="Wu Y."/>
            <person name="Sun Y."/>
            <person name="Mei J."/>
            <person name="Sun J."/>
            <person name="Sun Y."/>
        </authorList>
    </citation>
    <scope>NUCLEOTIDE SEQUENCE [LARGE SCALE GENOMIC DNA]</scope>
    <source>
        <strain evidence="3">cv. E1</strain>
        <tissue evidence="2">Leaf</tissue>
    </source>
</reference>
<organism evidence="2 3">
    <name type="scientific">Gossypium stocksii</name>
    <dbReference type="NCBI Taxonomy" id="47602"/>
    <lineage>
        <taxon>Eukaryota</taxon>
        <taxon>Viridiplantae</taxon>
        <taxon>Streptophyta</taxon>
        <taxon>Embryophyta</taxon>
        <taxon>Tracheophyta</taxon>
        <taxon>Spermatophyta</taxon>
        <taxon>Magnoliopsida</taxon>
        <taxon>eudicotyledons</taxon>
        <taxon>Gunneridae</taxon>
        <taxon>Pentapetalae</taxon>
        <taxon>rosids</taxon>
        <taxon>malvids</taxon>
        <taxon>Malvales</taxon>
        <taxon>Malvaceae</taxon>
        <taxon>Malvoideae</taxon>
        <taxon>Gossypium</taxon>
    </lineage>
</organism>
<dbReference type="Proteomes" id="UP000828251">
    <property type="component" value="Unassembled WGS sequence"/>
</dbReference>
<comment type="caution">
    <text evidence="2">The sequence shown here is derived from an EMBL/GenBank/DDBJ whole genome shotgun (WGS) entry which is preliminary data.</text>
</comment>
<dbReference type="AlphaFoldDB" id="A0A9D4A8Y9"/>